<dbReference type="InterPro" id="IPR041474">
    <property type="entry name" value="NicS_C"/>
</dbReference>
<dbReference type="InterPro" id="IPR050109">
    <property type="entry name" value="HTH-type_TetR-like_transc_reg"/>
</dbReference>
<dbReference type="GO" id="GO:0003677">
    <property type="term" value="F:DNA binding"/>
    <property type="evidence" value="ECO:0007669"/>
    <property type="project" value="UniProtKB-UniRule"/>
</dbReference>
<evidence type="ECO:0000256" key="1">
    <source>
        <dbReference type="ARBA" id="ARBA00023125"/>
    </source>
</evidence>
<accession>A0A6V8K9A1</accession>
<dbReference type="EMBL" id="BLPF01000002">
    <property type="protein sequence ID" value="GFJ81753.1"/>
    <property type="molecule type" value="Genomic_DNA"/>
</dbReference>
<dbReference type="PRINTS" id="PR00455">
    <property type="entry name" value="HTHTETR"/>
</dbReference>
<reference evidence="4 5" key="1">
    <citation type="submission" date="2020-03" db="EMBL/GenBank/DDBJ databases">
        <title>Whole genome shotgun sequence of Phytohabitans houttuyneae NBRC 108639.</title>
        <authorList>
            <person name="Komaki H."/>
            <person name="Tamura T."/>
        </authorList>
    </citation>
    <scope>NUCLEOTIDE SEQUENCE [LARGE SCALE GENOMIC DNA]</scope>
    <source>
        <strain evidence="4 5">NBRC 108639</strain>
    </source>
</reference>
<feature type="domain" description="HTH tetR-type" evidence="3">
    <location>
        <begin position="17"/>
        <end position="77"/>
    </location>
</feature>
<dbReference type="PANTHER" id="PTHR30328">
    <property type="entry name" value="TRANSCRIPTIONAL REPRESSOR"/>
    <property type="match status" value="1"/>
</dbReference>
<gene>
    <name evidence="4" type="primary">rutR</name>
    <name evidence="4" type="ORF">Phou_059330</name>
</gene>
<evidence type="ECO:0000259" key="3">
    <source>
        <dbReference type="PROSITE" id="PS50977"/>
    </source>
</evidence>
<protein>
    <submittedName>
        <fullName evidence="4">TetR family transcriptional regulator</fullName>
    </submittedName>
</protein>
<reference evidence="4 5" key="2">
    <citation type="submission" date="2020-03" db="EMBL/GenBank/DDBJ databases">
        <authorList>
            <person name="Ichikawa N."/>
            <person name="Kimura A."/>
            <person name="Kitahashi Y."/>
            <person name="Uohara A."/>
        </authorList>
    </citation>
    <scope>NUCLEOTIDE SEQUENCE [LARGE SCALE GENOMIC DNA]</scope>
    <source>
        <strain evidence="4 5">NBRC 108639</strain>
    </source>
</reference>
<dbReference type="Pfam" id="PF00440">
    <property type="entry name" value="TetR_N"/>
    <property type="match status" value="1"/>
</dbReference>
<keyword evidence="5" id="KW-1185">Reference proteome</keyword>
<feature type="DNA-binding region" description="H-T-H motif" evidence="2">
    <location>
        <begin position="40"/>
        <end position="59"/>
    </location>
</feature>
<sequence length="226" mass="25194">MAGTQVTEPAGRVRDSARTRAEILDVATEQFAAHGYHGSRVDEIAALTRTTKRMIYYHFGGKKQLYIAVLERAYARIRAAEREVSVDNLDPVTALRRVAEVTFDHHGAHPEFIRLVSIENIHNAEHVKELVKLVDLSGPVISMLDGILRRGRAEALFRTDVDAVDVHMMISAFCVFHVANRHTFGAIFGRDLLDPARRGHYRTMCGDMVERYLSLAAGEVDGRAGA</sequence>
<evidence type="ECO:0000313" key="4">
    <source>
        <dbReference type="EMBL" id="GFJ81753.1"/>
    </source>
</evidence>
<dbReference type="SUPFAM" id="SSF46689">
    <property type="entry name" value="Homeodomain-like"/>
    <property type="match status" value="1"/>
</dbReference>
<dbReference type="Proteomes" id="UP000482800">
    <property type="component" value="Unassembled WGS sequence"/>
</dbReference>
<name>A0A6V8K9A1_9ACTN</name>
<dbReference type="RefSeq" id="WP_173061396.1">
    <property type="nucleotide sequence ID" value="NZ_BAABGO010000022.1"/>
</dbReference>
<evidence type="ECO:0000256" key="2">
    <source>
        <dbReference type="PROSITE-ProRule" id="PRU00335"/>
    </source>
</evidence>
<evidence type="ECO:0000313" key="5">
    <source>
        <dbReference type="Proteomes" id="UP000482800"/>
    </source>
</evidence>
<dbReference type="Gene3D" id="1.10.357.10">
    <property type="entry name" value="Tetracycline Repressor, domain 2"/>
    <property type="match status" value="1"/>
</dbReference>
<keyword evidence="1 2" id="KW-0238">DNA-binding</keyword>
<dbReference type="PANTHER" id="PTHR30328:SF54">
    <property type="entry name" value="HTH-TYPE TRANSCRIPTIONAL REPRESSOR SCO4008"/>
    <property type="match status" value="1"/>
</dbReference>
<dbReference type="InterPro" id="IPR009057">
    <property type="entry name" value="Homeodomain-like_sf"/>
</dbReference>
<dbReference type="Pfam" id="PF17938">
    <property type="entry name" value="TetR_C_29"/>
    <property type="match status" value="1"/>
</dbReference>
<dbReference type="PROSITE" id="PS50977">
    <property type="entry name" value="HTH_TETR_2"/>
    <property type="match status" value="1"/>
</dbReference>
<dbReference type="SUPFAM" id="SSF48498">
    <property type="entry name" value="Tetracyclin repressor-like, C-terminal domain"/>
    <property type="match status" value="1"/>
</dbReference>
<comment type="caution">
    <text evidence="4">The sequence shown here is derived from an EMBL/GenBank/DDBJ whole genome shotgun (WGS) entry which is preliminary data.</text>
</comment>
<dbReference type="AlphaFoldDB" id="A0A6V8K9A1"/>
<dbReference type="InterPro" id="IPR001647">
    <property type="entry name" value="HTH_TetR"/>
</dbReference>
<proteinExistence type="predicted"/>
<organism evidence="4 5">
    <name type="scientific">Phytohabitans houttuyneae</name>
    <dbReference type="NCBI Taxonomy" id="1076126"/>
    <lineage>
        <taxon>Bacteria</taxon>
        <taxon>Bacillati</taxon>
        <taxon>Actinomycetota</taxon>
        <taxon>Actinomycetes</taxon>
        <taxon>Micromonosporales</taxon>
        <taxon>Micromonosporaceae</taxon>
    </lineage>
</organism>
<dbReference type="InterPro" id="IPR036271">
    <property type="entry name" value="Tet_transcr_reg_TetR-rel_C_sf"/>
</dbReference>
<dbReference type="GO" id="GO:0006355">
    <property type="term" value="P:regulation of DNA-templated transcription"/>
    <property type="evidence" value="ECO:0007669"/>
    <property type="project" value="UniProtKB-ARBA"/>
</dbReference>